<name>A0A699GSI3_TANCI</name>
<evidence type="ECO:0000313" key="3">
    <source>
        <dbReference type="EMBL" id="GEV81617.1"/>
    </source>
</evidence>
<dbReference type="Pfam" id="PF19259">
    <property type="entry name" value="Ty3_capsid"/>
    <property type="match status" value="1"/>
</dbReference>
<reference evidence="3" key="1">
    <citation type="journal article" date="2019" name="Sci. Rep.">
        <title>Draft genome of Tanacetum cinerariifolium, the natural source of mosquito coil.</title>
        <authorList>
            <person name="Yamashiro T."/>
            <person name="Shiraishi A."/>
            <person name="Satake H."/>
            <person name="Nakayama K."/>
        </authorList>
    </citation>
    <scope>NUCLEOTIDE SEQUENCE</scope>
</reference>
<feature type="signal peptide" evidence="1">
    <location>
        <begin position="1"/>
        <end position="19"/>
    </location>
</feature>
<accession>A0A699GSI3</accession>
<dbReference type="InterPro" id="IPR045358">
    <property type="entry name" value="Ty3_capsid"/>
</dbReference>
<feature type="chain" id="PRO_5025532743" description="Ty3 transposon capsid-like protein domain-containing protein" evidence="1">
    <location>
        <begin position="20"/>
        <end position="211"/>
    </location>
</feature>
<evidence type="ECO:0000259" key="2">
    <source>
        <dbReference type="Pfam" id="PF19259"/>
    </source>
</evidence>
<keyword evidence="1" id="KW-0732">Signal</keyword>
<gene>
    <name evidence="3" type="ORF">Tci_153594</name>
</gene>
<protein>
    <recommendedName>
        <fullName evidence="2">Ty3 transposon capsid-like protein domain-containing protein</fullName>
    </recommendedName>
</protein>
<proteinExistence type="predicted"/>
<organism evidence="3">
    <name type="scientific">Tanacetum cinerariifolium</name>
    <name type="common">Dalmatian daisy</name>
    <name type="synonym">Chrysanthemum cinerariifolium</name>
    <dbReference type="NCBI Taxonomy" id="118510"/>
    <lineage>
        <taxon>Eukaryota</taxon>
        <taxon>Viridiplantae</taxon>
        <taxon>Streptophyta</taxon>
        <taxon>Embryophyta</taxon>
        <taxon>Tracheophyta</taxon>
        <taxon>Spermatophyta</taxon>
        <taxon>Magnoliopsida</taxon>
        <taxon>eudicotyledons</taxon>
        <taxon>Gunneridae</taxon>
        <taxon>Pentapetalae</taxon>
        <taxon>asterids</taxon>
        <taxon>campanulids</taxon>
        <taxon>Asterales</taxon>
        <taxon>Asteraceae</taxon>
        <taxon>Asteroideae</taxon>
        <taxon>Anthemideae</taxon>
        <taxon>Anthemidinae</taxon>
        <taxon>Tanacetum</taxon>
    </lineage>
</organism>
<feature type="domain" description="Ty3 transposon capsid-like protein" evidence="2">
    <location>
        <begin position="62"/>
        <end position="186"/>
    </location>
</feature>
<evidence type="ECO:0000256" key="1">
    <source>
        <dbReference type="SAM" id="SignalP"/>
    </source>
</evidence>
<dbReference type="EMBL" id="BKCJ010035226">
    <property type="protein sequence ID" value="GEV81617.1"/>
    <property type="molecule type" value="Genomic_DNA"/>
</dbReference>
<dbReference type="AlphaFoldDB" id="A0A699GSI3"/>
<comment type="caution">
    <text evidence="3">The sequence shown here is derived from an EMBL/GenBank/DDBJ whole genome shotgun (WGS) entry which is preliminary data.</text>
</comment>
<sequence>MMELMATLVFAIMIGRSISKEVMENMDAYHDVKMGDIILGNEFCNKIGVHAKPFDGLITIFNVTTDAENVKLISIHLYDKALLWHSQYIKNHGGFKSWEVYKQAALGRFGSVFDDPMAELKNLICETSAKIYKDAFDNLLSGVEISKDHDINLFIGGLPTKIKMEVMMFKPRTLADAYFLTNMQEATLNAIKKKNRMVFNGGNNTSTRFNA</sequence>